<dbReference type="Gene3D" id="3.40.630.30">
    <property type="match status" value="1"/>
</dbReference>
<evidence type="ECO:0000259" key="1">
    <source>
        <dbReference type="PROSITE" id="PS51186"/>
    </source>
</evidence>
<dbReference type="GO" id="GO:0016747">
    <property type="term" value="F:acyltransferase activity, transferring groups other than amino-acyl groups"/>
    <property type="evidence" value="ECO:0007669"/>
    <property type="project" value="InterPro"/>
</dbReference>
<gene>
    <name evidence="2" type="ORF">H4075_21085</name>
</gene>
<dbReference type="InterPro" id="IPR016181">
    <property type="entry name" value="Acyl_CoA_acyltransferase"/>
</dbReference>
<feature type="domain" description="N-acetyltransferase" evidence="1">
    <location>
        <begin position="1"/>
        <end position="144"/>
    </location>
</feature>
<reference evidence="3" key="1">
    <citation type="submission" date="2020-08" db="EMBL/GenBank/DDBJ databases">
        <title>Lacibacter sp. S13-6-6 genome sequencing.</title>
        <authorList>
            <person name="Jin L."/>
        </authorList>
    </citation>
    <scope>NUCLEOTIDE SEQUENCE [LARGE SCALE GENOMIC DNA]</scope>
    <source>
        <strain evidence="3">S13-6-6</strain>
    </source>
</reference>
<organism evidence="2 3">
    <name type="scientific">Lacibacter sediminis</name>
    <dbReference type="NCBI Taxonomy" id="2760713"/>
    <lineage>
        <taxon>Bacteria</taxon>
        <taxon>Pseudomonadati</taxon>
        <taxon>Bacteroidota</taxon>
        <taxon>Chitinophagia</taxon>
        <taxon>Chitinophagales</taxon>
        <taxon>Chitinophagaceae</taxon>
        <taxon>Lacibacter</taxon>
    </lineage>
</organism>
<dbReference type="PANTHER" id="PTHR43305:SF1">
    <property type="entry name" value="FAMILY N-ACETYLTRANSFERASE, PUTATIVE (AFU_ORTHOLOGUE AFUA_2G01380)-RELATED"/>
    <property type="match status" value="1"/>
</dbReference>
<dbReference type="EMBL" id="CP060007">
    <property type="protein sequence ID" value="QNA46869.1"/>
    <property type="molecule type" value="Genomic_DNA"/>
</dbReference>
<dbReference type="PANTHER" id="PTHR43305">
    <property type="entry name" value="FAMILY N-ACETYLTRANSFERASE, PUTATIVE (AFU_ORTHOLOGUE AFUA_2G01380)-RELATED"/>
    <property type="match status" value="1"/>
</dbReference>
<name>A0A7G5XN16_9BACT</name>
<dbReference type="AlphaFoldDB" id="A0A7G5XN16"/>
<evidence type="ECO:0000313" key="2">
    <source>
        <dbReference type="EMBL" id="QNA46869.1"/>
    </source>
</evidence>
<evidence type="ECO:0000313" key="3">
    <source>
        <dbReference type="Proteomes" id="UP000515344"/>
    </source>
</evidence>
<sequence>MDEVRKLFREYETELDENLCFQSFEDELKDPLKYYGPPKGVLYLAKWNNEVAGCVALKPLRERGSCEMKRLYVKPFYRKHKIGKVLVEQLIKDAQMLGYTKMKLDTLEKLQPAIGLYKQYGFVETTAYYENPLDEVVYMEKDLI</sequence>
<dbReference type="InterPro" id="IPR052777">
    <property type="entry name" value="Acetyltransferase_Enz"/>
</dbReference>
<dbReference type="PROSITE" id="PS51186">
    <property type="entry name" value="GNAT"/>
    <property type="match status" value="1"/>
</dbReference>
<proteinExistence type="predicted"/>
<accession>A0A7G5XN16</accession>
<keyword evidence="3" id="KW-1185">Reference proteome</keyword>
<dbReference type="Pfam" id="PF00583">
    <property type="entry name" value="Acetyltransf_1"/>
    <property type="match status" value="1"/>
</dbReference>
<dbReference type="CDD" id="cd04301">
    <property type="entry name" value="NAT_SF"/>
    <property type="match status" value="1"/>
</dbReference>
<dbReference type="Proteomes" id="UP000515344">
    <property type="component" value="Chromosome"/>
</dbReference>
<dbReference type="KEGG" id="lacs:H4075_21085"/>
<protein>
    <submittedName>
        <fullName evidence="2">GNAT family N-acetyltransferase</fullName>
    </submittedName>
</protein>
<dbReference type="SUPFAM" id="SSF55729">
    <property type="entry name" value="Acyl-CoA N-acyltransferases (Nat)"/>
    <property type="match status" value="1"/>
</dbReference>
<dbReference type="InterPro" id="IPR000182">
    <property type="entry name" value="GNAT_dom"/>
</dbReference>